<feature type="transmembrane region" description="Helical" evidence="2">
    <location>
        <begin position="30"/>
        <end position="48"/>
    </location>
</feature>
<feature type="transmembrane region" description="Helical" evidence="2">
    <location>
        <begin position="116"/>
        <end position="136"/>
    </location>
</feature>
<dbReference type="Proteomes" id="UP001553843">
    <property type="component" value="Unassembled WGS sequence"/>
</dbReference>
<gene>
    <name evidence="3" type="ORF">AB0887_29150</name>
</gene>
<evidence type="ECO:0000313" key="4">
    <source>
        <dbReference type="Proteomes" id="UP001553843"/>
    </source>
</evidence>
<keyword evidence="2" id="KW-0812">Transmembrane</keyword>
<organism evidence="3 4">
    <name type="scientific">Streptomyces huasconensis</name>
    <dbReference type="NCBI Taxonomy" id="1854574"/>
    <lineage>
        <taxon>Bacteria</taxon>
        <taxon>Bacillati</taxon>
        <taxon>Actinomycetota</taxon>
        <taxon>Actinomycetes</taxon>
        <taxon>Kitasatosporales</taxon>
        <taxon>Streptomycetaceae</taxon>
        <taxon>Streptomyces</taxon>
    </lineage>
</organism>
<feature type="region of interest" description="Disordered" evidence="1">
    <location>
        <begin position="1"/>
        <end position="21"/>
    </location>
</feature>
<keyword evidence="2" id="KW-0472">Membrane</keyword>
<comment type="caution">
    <text evidence="3">The sequence shown here is derived from an EMBL/GenBank/DDBJ whole genome shotgun (WGS) entry which is preliminary data.</text>
</comment>
<evidence type="ECO:0000256" key="1">
    <source>
        <dbReference type="SAM" id="MobiDB-lite"/>
    </source>
</evidence>
<evidence type="ECO:0008006" key="5">
    <source>
        <dbReference type="Google" id="ProtNLM"/>
    </source>
</evidence>
<dbReference type="RefSeq" id="WP_359782777.1">
    <property type="nucleotide sequence ID" value="NZ_JBEYRR010000012.1"/>
</dbReference>
<accession>A0ABV3M2S2</accession>
<evidence type="ECO:0000313" key="3">
    <source>
        <dbReference type="EMBL" id="MEW2366000.1"/>
    </source>
</evidence>
<reference evidence="3 4" key="1">
    <citation type="submission" date="2024-06" db="EMBL/GenBank/DDBJ databases">
        <title>The Natural Products Discovery Center: Release of the First 8490 Sequenced Strains for Exploring Actinobacteria Biosynthetic Diversity.</title>
        <authorList>
            <person name="Kalkreuter E."/>
            <person name="Kautsar S.A."/>
            <person name="Yang D."/>
            <person name="Bader C.D."/>
            <person name="Teijaro C.N."/>
            <person name="Fluegel L."/>
            <person name="Davis C.M."/>
            <person name="Simpson J.R."/>
            <person name="Lauterbach L."/>
            <person name="Steele A.D."/>
            <person name="Gui C."/>
            <person name="Meng S."/>
            <person name="Li G."/>
            <person name="Viehrig K."/>
            <person name="Ye F."/>
            <person name="Su P."/>
            <person name="Kiefer A.F."/>
            <person name="Nichols A."/>
            <person name="Cepeda A.J."/>
            <person name="Yan W."/>
            <person name="Fan B."/>
            <person name="Jiang Y."/>
            <person name="Adhikari A."/>
            <person name="Zheng C.-J."/>
            <person name="Schuster L."/>
            <person name="Cowan T.M."/>
            <person name="Smanski M.J."/>
            <person name="Chevrette M.G."/>
            <person name="De Carvalho L.P.S."/>
            <person name="Shen B."/>
        </authorList>
    </citation>
    <scope>NUCLEOTIDE SEQUENCE [LARGE SCALE GENOMIC DNA]</scope>
    <source>
        <strain evidence="3 4">NPDC047833</strain>
    </source>
</reference>
<keyword evidence="2" id="KW-1133">Transmembrane helix</keyword>
<name>A0ABV3M2S2_9ACTN</name>
<protein>
    <recommendedName>
        <fullName evidence="5">Integral membrane protein</fullName>
    </recommendedName>
</protein>
<feature type="transmembrane region" description="Helical" evidence="2">
    <location>
        <begin position="54"/>
        <end position="71"/>
    </location>
</feature>
<feature type="transmembrane region" description="Helical" evidence="2">
    <location>
        <begin position="143"/>
        <end position="165"/>
    </location>
</feature>
<evidence type="ECO:0000256" key="2">
    <source>
        <dbReference type="SAM" id="Phobius"/>
    </source>
</evidence>
<sequence>MDLNSHTGRAPRGVTVAPARRNPGAGRGPLVGAVFGGVWFLVGLGALHGGPRRAAASVGAVLAVAVAFAVLRARSRPVSPPAGASQPRGRAFVRLIVVQAVLLGVGAGLINGRLDTPQLAFCWAALVVGGHFFPLARVLEAPLLRLLGAVMVGVVAATVTLALAAPDTTPWIWQALPGLGCAGALWAAVLTTGLRAPARRQG</sequence>
<proteinExistence type="predicted"/>
<keyword evidence="4" id="KW-1185">Reference proteome</keyword>
<dbReference type="EMBL" id="JBEYRS010000014">
    <property type="protein sequence ID" value="MEW2366000.1"/>
    <property type="molecule type" value="Genomic_DNA"/>
</dbReference>
<feature type="transmembrane region" description="Helical" evidence="2">
    <location>
        <begin position="171"/>
        <end position="194"/>
    </location>
</feature>
<feature type="transmembrane region" description="Helical" evidence="2">
    <location>
        <begin position="91"/>
        <end position="110"/>
    </location>
</feature>